<protein>
    <submittedName>
        <fullName evidence="2">Uncharacterized protein</fullName>
    </submittedName>
</protein>
<evidence type="ECO:0000256" key="1">
    <source>
        <dbReference type="SAM" id="MobiDB-lite"/>
    </source>
</evidence>
<feature type="region of interest" description="Disordered" evidence="1">
    <location>
        <begin position="31"/>
        <end position="160"/>
    </location>
</feature>
<reference evidence="2" key="1">
    <citation type="journal article" date="2015" name="Nature">
        <title>Complex archaea that bridge the gap between prokaryotes and eukaryotes.</title>
        <authorList>
            <person name="Spang A."/>
            <person name="Saw J.H."/>
            <person name="Jorgensen S.L."/>
            <person name="Zaremba-Niedzwiedzka K."/>
            <person name="Martijn J."/>
            <person name="Lind A.E."/>
            <person name="van Eijk R."/>
            <person name="Schleper C."/>
            <person name="Guy L."/>
            <person name="Ettema T.J."/>
        </authorList>
    </citation>
    <scope>NUCLEOTIDE SEQUENCE</scope>
</reference>
<feature type="compositionally biased region" description="Acidic residues" evidence="1">
    <location>
        <begin position="118"/>
        <end position="137"/>
    </location>
</feature>
<feature type="non-terminal residue" evidence="2">
    <location>
        <position position="199"/>
    </location>
</feature>
<comment type="caution">
    <text evidence="2">The sequence shown here is derived from an EMBL/GenBank/DDBJ whole genome shotgun (WGS) entry which is preliminary data.</text>
</comment>
<gene>
    <name evidence="2" type="ORF">LCGC14_1812350</name>
</gene>
<name>A0A0F9GLG3_9ZZZZ</name>
<proteinExistence type="predicted"/>
<organism evidence="2">
    <name type="scientific">marine sediment metagenome</name>
    <dbReference type="NCBI Taxonomy" id="412755"/>
    <lineage>
        <taxon>unclassified sequences</taxon>
        <taxon>metagenomes</taxon>
        <taxon>ecological metagenomes</taxon>
    </lineage>
</organism>
<dbReference type="AlphaFoldDB" id="A0A0F9GLG3"/>
<accession>A0A0F9GLG3</accession>
<sequence>MSKDNEKLESLTAAASFIKEVREFAVTVGEDCPEGHRRDPASGRCLPIGGQDHTAYTRSLNDEQGPEWRGEVVREDDDQQLASANTETAVDAEEMDTPESCAEGTTFSFIQRRCVPSEEAEAENSDDAASDEDEEEAAAPGTGGHPEIVQIQPEGRRDTVNHACPADMMFDFVLRECIPLNKDTRMASETASVLTDEEK</sequence>
<evidence type="ECO:0000313" key="2">
    <source>
        <dbReference type="EMBL" id="KKL99643.1"/>
    </source>
</evidence>
<dbReference type="EMBL" id="LAZR01017626">
    <property type="protein sequence ID" value="KKL99643.1"/>
    <property type="molecule type" value="Genomic_DNA"/>
</dbReference>